<name>A0A5Y2S7E8_SALER</name>
<organism evidence="1">
    <name type="scientific">Salmonella enterica subsp. salamae</name>
    <dbReference type="NCBI Taxonomy" id="59202"/>
    <lineage>
        <taxon>Bacteria</taxon>
        <taxon>Pseudomonadati</taxon>
        <taxon>Pseudomonadota</taxon>
        <taxon>Gammaproteobacteria</taxon>
        <taxon>Enterobacterales</taxon>
        <taxon>Enterobacteriaceae</taxon>
        <taxon>Salmonella</taxon>
    </lineage>
</organism>
<feature type="non-terminal residue" evidence="1">
    <location>
        <position position="87"/>
    </location>
</feature>
<protein>
    <submittedName>
        <fullName evidence="1">Uncharacterized protein</fullName>
    </submittedName>
</protein>
<dbReference type="AlphaFoldDB" id="A0A5Y2S7E8"/>
<evidence type="ECO:0000313" key="1">
    <source>
        <dbReference type="EMBL" id="ECF6054075.1"/>
    </source>
</evidence>
<proteinExistence type="predicted"/>
<sequence length="87" mass="10084">MLYENDLVQVKKTPSLQENIEDDDSVEEQINSIRDHFHSDKGDLMYGLSDERGHYIRNVIGQNFKPEKKETPAVVIDMYNNTIALET</sequence>
<gene>
    <name evidence="1" type="ORF">FNN84_23360</name>
</gene>
<accession>A0A5Y2S7E8</accession>
<dbReference type="EMBL" id="AAILSQ010000052">
    <property type="protein sequence ID" value="ECF6054075.1"/>
    <property type="molecule type" value="Genomic_DNA"/>
</dbReference>
<dbReference type="Proteomes" id="UP000839746">
    <property type="component" value="Unassembled WGS sequence"/>
</dbReference>
<comment type="caution">
    <text evidence="1">The sequence shown here is derived from an EMBL/GenBank/DDBJ whole genome shotgun (WGS) entry which is preliminary data.</text>
</comment>
<reference evidence="1" key="1">
    <citation type="submission" date="2019-07" db="EMBL/GenBank/DDBJ databases">
        <authorList>
            <person name="Ashton P.M."/>
            <person name="Dallman T."/>
            <person name="Nair S."/>
            <person name="De Pinna E."/>
            <person name="Peters T."/>
            <person name="Grant K."/>
        </authorList>
    </citation>
    <scope>NUCLEOTIDE SEQUENCE [LARGE SCALE GENOMIC DNA]</scope>
    <source>
        <strain evidence="1">107213</strain>
    </source>
</reference>